<feature type="compositionally biased region" description="Low complexity" evidence="6">
    <location>
        <begin position="243"/>
        <end position="258"/>
    </location>
</feature>
<dbReference type="Pfam" id="PF07690">
    <property type="entry name" value="MFS_1"/>
    <property type="match status" value="1"/>
</dbReference>
<feature type="region of interest" description="Disordered" evidence="6">
    <location>
        <begin position="40"/>
        <end position="90"/>
    </location>
</feature>
<feature type="compositionally biased region" description="Polar residues" evidence="6">
    <location>
        <begin position="315"/>
        <end position="327"/>
    </location>
</feature>
<dbReference type="KEGG" id="clup:CLUP02_06406"/>
<dbReference type="FunFam" id="1.20.1250.20:FF:000011">
    <property type="entry name" value="MFS multidrug transporter, putative"/>
    <property type="match status" value="1"/>
</dbReference>
<evidence type="ECO:0000256" key="1">
    <source>
        <dbReference type="ARBA" id="ARBA00004141"/>
    </source>
</evidence>
<feature type="transmembrane region" description="Helical" evidence="7">
    <location>
        <begin position="349"/>
        <end position="369"/>
    </location>
</feature>
<feature type="domain" description="Major facilitator superfamily (MFS) profile" evidence="8">
    <location>
        <begin position="355"/>
        <end position="783"/>
    </location>
</feature>
<name>A0A9Q8SPY5_9PEZI</name>
<feature type="transmembrane region" description="Helical" evidence="7">
    <location>
        <begin position="583"/>
        <end position="607"/>
    </location>
</feature>
<keyword evidence="5" id="KW-0325">Glycoprotein</keyword>
<evidence type="ECO:0000256" key="3">
    <source>
        <dbReference type="ARBA" id="ARBA00022989"/>
    </source>
</evidence>
<evidence type="ECO:0000256" key="6">
    <source>
        <dbReference type="SAM" id="MobiDB-lite"/>
    </source>
</evidence>
<feature type="region of interest" description="Disordered" evidence="6">
    <location>
        <begin position="243"/>
        <end position="332"/>
    </location>
</feature>
<keyword evidence="10" id="KW-1185">Reference proteome</keyword>
<evidence type="ECO:0000256" key="5">
    <source>
        <dbReference type="ARBA" id="ARBA00023180"/>
    </source>
</evidence>
<evidence type="ECO:0000259" key="8">
    <source>
        <dbReference type="PROSITE" id="PS50850"/>
    </source>
</evidence>
<gene>
    <name evidence="9" type="ORF">CLUP02_06406</name>
</gene>
<comment type="subcellular location">
    <subcellularLocation>
        <location evidence="1">Membrane</location>
        <topology evidence="1">Multi-pass membrane protein</topology>
    </subcellularLocation>
</comment>
<dbReference type="InterPro" id="IPR020846">
    <property type="entry name" value="MFS_dom"/>
</dbReference>
<dbReference type="AlphaFoldDB" id="A0A9Q8SPY5"/>
<dbReference type="Gene3D" id="1.20.1250.20">
    <property type="entry name" value="MFS general substrate transporter like domains"/>
    <property type="match status" value="1"/>
</dbReference>
<feature type="compositionally biased region" description="Polar residues" evidence="6">
    <location>
        <begin position="79"/>
        <end position="90"/>
    </location>
</feature>
<feature type="transmembrane region" description="Helical" evidence="7">
    <location>
        <begin position="446"/>
        <end position="465"/>
    </location>
</feature>
<feature type="compositionally biased region" description="Polar residues" evidence="6">
    <location>
        <begin position="53"/>
        <end position="63"/>
    </location>
</feature>
<dbReference type="GeneID" id="73340415"/>
<reference evidence="9" key="1">
    <citation type="journal article" date="2021" name="Mol. Plant Microbe Interact.">
        <title>Complete Genome Sequence of the Plant-Pathogenic Fungus Colletotrichum lupini.</title>
        <authorList>
            <person name="Baroncelli R."/>
            <person name="Pensec F."/>
            <person name="Da Lio D."/>
            <person name="Boufleur T."/>
            <person name="Vicente I."/>
            <person name="Sarrocco S."/>
            <person name="Picot A."/>
            <person name="Baraldi E."/>
            <person name="Sukno S."/>
            <person name="Thon M."/>
            <person name="Le Floch G."/>
        </authorList>
    </citation>
    <scope>NUCLEOTIDE SEQUENCE</scope>
    <source>
        <strain evidence="9">IMI 504893</strain>
    </source>
</reference>
<feature type="transmembrane region" description="Helical" evidence="7">
    <location>
        <begin position="757"/>
        <end position="777"/>
    </location>
</feature>
<feature type="transmembrane region" description="Helical" evidence="7">
    <location>
        <begin position="689"/>
        <end position="711"/>
    </location>
</feature>
<sequence>MGEAAKIIVGAAKARYDFIYELHCKKCTLSETLDDTIPQSLEVKRHTHPTKCRPSSSPRSKTAATLARGDATLAPPLSPSGSEGRSPTQWANSSPLLVRLSLSFPNPAPIACLEDTHTAHPTSTLFAAVDRMRVAAHHTFHGSSTRSPRPLDGGVVLLGAWAWATVKSLLSRGSARRFLIYFPCPDFPKSRNSQDIRPLSAWREIKHRAGRLSTQAFEPKKTSAANRIMSAIHDFGTGSHAAATDTATATSASSGQDSPPLRPLKEVESRHSHHSRSRASSHSSTDTDPLEPLEHALTPDLETEAEHVAREPITYTRTGTSIGSTASRPPDYEVVFEPDDPENPKNWPLWYRGWTIFVVSLSTWIVVLYSTSYTASIPGLVEEYHSSRVIATLGVTTYLLGLAAGSLIVAPMSELYGRQYVYLGCFTVSSLLIIPCALAKSLTTLIVVRFFGALFGAALIANSPGTVVDISDEEYRALAMSFYSIAPLNGPVTGPIIGGFLYQYLGWRWTNWIVLIIAGVGIALMFTLRETYAPTILQRKAARIRKETDDPRWWCRYDEKVSKVHLIKLNLSRPFVLSFTEPILWFFNLWISLIYGILYLCFVAYPIVFSQYRGWGPGVSGLAFVGIGIGTILAIISEPIFRRIINAHPKDPITGRVPPEATARVMTIGAILTPIGQLVFSWTCLPATIHWAIPIAFGIPFGAGNTISFIYGSNYLAGAYGIYAASALAGNAVMRSMFGGTLPLAGTSMYKAMSPQWAGTLCGLLELALIPIPIIFWRYGEKIRAKSPIIRQMREDQEKNESKRAKQLARLERKREREAAAAAAAAAATGGNSEKSTGVLASEEQTEPRDIEKSA</sequence>
<dbReference type="RefSeq" id="XP_049142548.1">
    <property type="nucleotide sequence ID" value="XM_049285405.1"/>
</dbReference>
<keyword evidence="3 7" id="KW-1133">Transmembrane helix</keyword>
<feature type="compositionally biased region" description="Basic and acidic residues" evidence="6">
    <location>
        <begin position="846"/>
        <end position="855"/>
    </location>
</feature>
<feature type="compositionally biased region" description="Basic and acidic residues" evidence="6">
    <location>
        <begin position="794"/>
        <end position="819"/>
    </location>
</feature>
<dbReference type="Proteomes" id="UP000830671">
    <property type="component" value="Chromosome 3"/>
</dbReference>
<dbReference type="InterPro" id="IPR011701">
    <property type="entry name" value="MFS"/>
</dbReference>
<feature type="transmembrane region" description="Helical" evidence="7">
    <location>
        <begin position="420"/>
        <end position="439"/>
    </location>
</feature>
<evidence type="ECO:0000256" key="4">
    <source>
        <dbReference type="ARBA" id="ARBA00023136"/>
    </source>
</evidence>
<dbReference type="PANTHER" id="PTHR23502">
    <property type="entry name" value="MAJOR FACILITATOR SUPERFAMILY"/>
    <property type="match status" value="1"/>
</dbReference>
<feature type="transmembrane region" description="Helical" evidence="7">
    <location>
        <begin position="619"/>
        <end position="641"/>
    </location>
</feature>
<dbReference type="EMBL" id="CP019475">
    <property type="protein sequence ID" value="UQC80920.1"/>
    <property type="molecule type" value="Genomic_DNA"/>
</dbReference>
<keyword evidence="2 7" id="KW-0812">Transmembrane</keyword>
<evidence type="ECO:0000256" key="7">
    <source>
        <dbReference type="SAM" id="Phobius"/>
    </source>
</evidence>
<dbReference type="PROSITE" id="PS50850">
    <property type="entry name" value="MFS"/>
    <property type="match status" value="1"/>
</dbReference>
<evidence type="ECO:0000313" key="10">
    <source>
        <dbReference type="Proteomes" id="UP000830671"/>
    </source>
</evidence>
<feature type="region of interest" description="Disordered" evidence="6">
    <location>
        <begin position="794"/>
        <end position="855"/>
    </location>
</feature>
<accession>A0A9Q8SPY5</accession>
<feature type="transmembrane region" description="Helical" evidence="7">
    <location>
        <begin position="389"/>
        <end position="408"/>
    </location>
</feature>
<dbReference type="GO" id="GO:0022857">
    <property type="term" value="F:transmembrane transporter activity"/>
    <property type="evidence" value="ECO:0007669"/>
    <property type="project" value="InterPro"/>
</dbReference>
<dbReference type="InterPro" id="IPR036259">
    <property type="entry name" value="MFS_trans_sf"/>
</dbReference>
<dbReference type="PANTHER" id="PTHR23502:SF12">
    <property type="entry name" value="MULTIDRUG TRANSPORTER, PUTATIVE (AFU_ORTHOLOGUE AFUA_1G06440)-RELATED"/>
    <property type="match status" value="1"/>
</dbReference>
<evidence type="ECO:0000313" key="9">
    <source>
        <dbReference type="EMBL" id="UQC80920.1"/>
    </source>
</evidence>
<dbReference type="CDD" id="cd17323">
    <property type="entry name" value="MFS_Tpo1_MDR_like"/>
    <property type="match status" value="1"/>
</dbReference>
<keyword evidence="4 7" id="KW-0472">Membrane</keyword>
<organism evidence="9 10">
    <name type="scientific">Colletotrichum lupini</name>
    <dbReference type="NCBI Taxonomy" id="145971"/>
    <lineage>
        <taxon>Eukaryota</taxon>
        <taxon>Fungi</taxon>
        <taxon>Dikarya</taxon>
        <taxon>Ascomycota</taxon>
        <taxon>Pezizomycotina</taxon>
        <taxon>Sordariomycetes</taxon>
        <taxon>Hypocreomycetidae</taxon>
        <taxon>Glomerellales</taxon>
        <taxon>Glomerellaceae</taxon>
        <taxon>Colletotrichum</taxon>
        <taxon>Colletotrichum acutatum species complex</taxon>
    </lineage>
</organism>
<feature type="transmembrane region" description="Helical" evidence="7">
    <location>
        <begin position="509"/>
        <end position="528"/>
    </location>
</feature>
<dbReference type="GO" id="GO:0005886">
    <property type="term" value="C:plasma membrane"/>
    <property type="evidence" value="ECO:0007669"/>
    <property type="project" value="TreeGrafter"/>
</dbReference>
<feature type="transmembrane region" description="Helical" evidence="7">
    <location>
        <begin position="718"/>
        <end position="737"/>
    </location>
</feature>
<evidence type="ECO:0000256" key="2">
    <source>
        <dbReference type="ARBA" id="ARBA00022692"/>
    </source>
</evidence>
<dbReference type="SUPFAM" id="SSF103473">
    <property type="entry name" value="MFS general substrate transporter"/>
    <property type="match status" value="1"/>
</dbReference>
<proteinExistence type="predicted"/>
<protein>
    <submittedName>
        <fullName evidence="9">Major facilitator superfamily transporter</fullName>
    </submittedName>
</protein>